<reference evidence="2" key="1">
    <citation type="submission" date="2017-09" db="EMBL/GenBank/DDBJ databases">
        <title>Depth-based differentiation of microbial function through sediment-hosted aquifers and enrichment of novel symbionts in the deep terrestrial subsurface.</title>
        <authorList>
            <person name="Probst A.J."/>
            <person name="Ladd B."/>
            <person name="Jarett J.K."/>
            <person name="Geller-Mcgrath D.E."/>
            <person name="Sieber C.M.K."/>
            <person name="Emerson J.B."/>
            <person name="Anantharaman K."/>
            <person name="Thomas B.C."/>
            <person name="Malmstrom R."/>
            <person name="Stieglmeier M."/>
            <person name="Klingl A."/>
            <person name="Woyke T."/>
            <person name="Ryan C.M."/>
            <person name="Banfield J.F."/>
        </authorList>
    </citation>
    <scope>NUCLEOTIDE SEQUENCE [LARGE SCALE GENOMIC DNA]</scope>
</reference>
<dbReference type="Gene3D" id="3.40.50.10320">
    <property type="entry name" value="LmbE-like"/>
    <property type="match status" value="1"/>
</dbReference>
<dbReference type="AlphaFoldDB" id="A0A2H0WA19"/>
<evidence type="ECO:0000313" key="2">
    <source>
        <dbReference type="Proteomes" id="UP000230093"/>
    </source>
</evidence>
<evidence type="ECO:0008006" key="3">
    <source>
        <dbReference type="Google" id="ProtNLM"/>
    </source>
</evidence>
<comment type="caution">
    <text evidence="1">The sequence shown here is derived from an EMBL/GenBank/DDBJ whole genome shotgun (WGS) entry which is preliminary data.</text>
</comment>
<dbReference type="Proteomes" id="UP000230093">
    <property type="component" value="Unassembled WGS sequence"/>
</dbReference>
<name>A0A2H0WA19_9BACT</name>
<dbReference type="Pfam" id="PF02585">
    <property type="entry name" value="PIG-L"/>
    <property type="match status" value="1"/>
</dbReference>
<dbReference type="SUPFAM" id="SSF102588">
    <property type="entry name" value="LmbE-like"/>
    <property type="match status" value="1"/>
</dbReference>
<organism evidence="1 2">
    <name type="scientific">Candidatus Beckwithbacteria bacterium CG10_big_fil_rev_8_21_14_0_10_34_10</name>
    <dbReference type="NCBI Taxonomy" id="1974495"/>
    <lineage>
        <taxon>Bacteria</taxon>
        <taxon>Candidatus Beckwithiibacteriota</taxon>
    </lineage>
</organism>
<sequence length="260" mass="30839">MFHFKFHYSKISPAMKDYFHIYFSPHPDDAILSCGATIINQVKKEGMVLVVTVFSRPSTRRRKEDKAACQLVGADFVHLPFTDAYFRQRKSAGKIKTLFFGKYLYRPKQRLFGRIKREDKGLMEDLKQNLRKFLKKRATFYFPLAIGNHVDHQILFIISRDFLNEEARKSILFYEDFPYCLSNKLEKQLRLLEENGFELREQVAEGTNLLENKISAIRVYTSQVKELFGHEAALKGRLWQASYQIRPINQSYFERFWRPK</sequence>
<protein>
    <recommendedName>
        <fullName evidence="3">PIG-L family deacetylase</fullName>
    </recommendedName>
</protein>
<accession>A0A2H0WA19</accession>
<proteinExistence type="predicted"/>
<dbReference type="InterPro" id="IPR024078">
    <property type="entry name" value="LmbE-like_dom_sf"/>
</dbReference>
<dbReference type="EMBL" id="PEZT01000006">
    <property type="protein sequence ID" value="PIS09514.1"/>
    <property type="molecule type" value="Genomic_DNA"/>
</dbReference>
<dbReference type="InterPro" id="IPR003737">
    <property type="entry name" value="GlcNAc_PI_deacetylase-related"/>
</dbReference>
<evidence type="ECO:0000313" key="1">
    <source>
        <dbReference type="EMBL" id="PIS09514.1"/>
    </source>
</evidence>
<gene>
    <name evidence="1" type="ORF">COT75_01125</name>
</gene>